<keyword evidence="7 9" id="KW-0472">Membrane</keyword>
<dbReference type="InterPro" id="IPR009908">
    <property type="entry name" value="Methylamine_util_MauE"/>
</dbReference>
<evidence type="ECO:0000256" key="1">
    <source>
        <dbReference type="ARBA" id="ARBA00003475"/>
    </source>
</evidence>
<name>A0ABY1Q383_9SPHN</name>
<evidence type="ECO:0000256" key="7">
    <source>
        <dbReference type="ARBA" id="ARBA00023136"/>
    </source>
</evidence>
<dbReference type="InterPro" id="IPR036249">
    <property type="entry name" value="Thioredoxin-like_sf"/>
</dbReference>
<dbReference type="Proteomes" id="UP001157910">
    <property type="component" value="Unassembled WGS sequence"/>
</dbReference>
<evidence type="ECO:0000256" key="8">
    <source>
        <dbReference type="SAM" id="MobiDB-lite"/>
    </source>
</evidence>
<feature type="region of interest" description="Disordered" evidence="8">
    <location>
        <begin position="1"/>
        <end position="32"/>
    </location>
</feature>
<gene>
    <name evidence="11" type="ORF">SAMN06296065_102386</name>
</gene>
<dbReference type="PROSITE" id="PS51354">
    <property type="entry name" value="GLUTAREDOXIN_2"/>
    <property type="match status" value="1"/>
</dbReference>
<reference evidence="11 12" key="1">
    <citation type="submission" date="2017-05" db="EMBL/GenBank/DDBJ databases">
        <authorList>
            <person name="Varghese N."/>
            <person name="Submissions S."/>
        </authorList>
    </citation>
    <scope>NUCLEOTIDE SEQUENCE [LARGE SCALE GENOMIC DNA]</scope>
    <source>
        <strain evidence="11 12">SM16</strain>
    </source>
</reference>
<dbReference type="Pfam" id="PF07291">
    <property type="entry name" value="MauE"/>
    <property type="match status" value="1"/>
</dbReference>
<feature type="transmembrane region" description="Helical" evidence="9">
    <location>
        <begin position="137"/>
        <end position="158"/>
    </location>
</feature>
<protein>
    <recommendedName>
        <fullName evidence="4">Methylamine utilization protein MauE</fullName>
    </recommendedName>
</protein>
<evidence type="ECO:0000259" key="10">
    <source>
        <dbReference type="Pfam" id="PF07291"/>
    </source>
</evidence>
<accession>A0ABY1Q383</accession>
<feature type="domain" description="Methylamine utilisation protein MauE" evidence="10">
    <location>
        <begin position="164"/>
        <end position="291"/>
    </location>
</feature>
<dbReference type="SUPFAM" id="SSF52833">
    <property type="entry name" value="Thioredoxin-like"/>
    <property type="match status" value="1"/>
</dbReference>
<evidence type="ECO:0000313" key="12">
    <source>
        <dbReference type="Proteomes" id="UP001157910"/>
    </source>
</evidence>
<comment type="pathway">
    <text evidence="3">One-carbon metabolism; methylamine degradation.</text>
</comment>
<keyword evidence="6 9" id="KW-1133">Transmembrane helix</keyword>
<dbReference type="EMBL" id="FXUI01000002">
    <property type="protein sequence ID" value="SMP57973.1"/>
    <property type="molecule type" value="Genomic_DNA"/>
</dbReference>
<comment type="function">
    <text evidence="1">May be specifically involved in the processing, transport, and/or maturation of the MADH beta-subunit.</text>
</comment>
<evidence type="ECO:0000256" key="6">
    <source>
        <dbReference type="ARBA" id="ARBA00022989"/>
    </source>
</evidence>
<comment type="subcellular location">
    <subcellularLocation>
        <location evidence="2">Membrane</location>
        <topology evidence="2">Multi-pass membrane protein</topology>
    </subcellularLocation>
</comment>
<organism evidence="11 12">
    <name type="scientific">Novosphingobium panipatense</name>
    <dbReference type="NCBI Taxonomy" id="428991"/>
    <lineage>
        <taxon>Bacteria</taxon>
        <taxon>Pseudomonadati</taxon>
        <taxon>Pseudomonadota</taxon>
        <taxon>Alphaproteobacteria</taxon>
        <taxon>Sphingomonadales</taxon>
        <taxon>Sphingomonadaceae</taxon>
        <taxon>Novosphingobium</taxon>
    </lineage>
</organism>
<evidence type="ECO:0000256" key="4">
    <source>
        <dbReference type="ARBA" id="ARBA00019078"/>
    </source>
</evidence>
<evidence type="ECO:0000256" key="3">
    <source>
        <dbReference type="ARBA" id="ARBA00004856"/>
    </source>
</evidence>
<evidence type="ECO:0000313" key="11">
    <source>
        <dbReference type="EMBL" id="SMP57973.1"/>
    </source>
</evidence>
<feature type="transmembrane region" description="Helical" evidence="9">
    <location>
        <begin position="232"/>
        <end position="250"/>
    </location>
</feature>
<proteinExistence type="predicted"/>
<evidence type="ECO:0000256" key="2">
    <source>
        <dbReference type="ARBA" id="ARBA00004141"/>
    </source>
</evidence>
<sequence>MVDESPPGLTTQSLAGSPASAPGVYHSGLEQAPVHPIKRNARDAVVMADPNRRAILYREVTDNHVCPLGLKSRHLLESRGYTVEEHWLTTPEEVRAFKAGHRTETTPQTFIGGQRIGGHADLRRFFGLDDPDRRTNYAPVACVFITAATVACGVSWALLGTSLTLQTAEWFAAISMMLLAMLKLQDIEAFSTLFLSYDLLARRWVPYAYAYPLLQWFAGAFMTAGILRWVSVPITLGIGAIGTASVVRAVQTQKNCERRCACPGGTTSVPVGFMPLLENGFMIGTALWILAKPGIMA</sequence>
<dbReference type="RefSeq" id="WP_379511662.1">
    <property type="nucleotide sequence ID" value="NZ_JBHSVT010000001.1"/>
</dbReference>
<evidence type="ECO:0000256" key="9">
    <source>
        <dbReference type="SAM" id="Phobius"/>
    </source>
</evidence>
<evidence type="ECO:0000256" key="5">
    <source>
        <dbReference type="ARBA" id="ARBA00022692"/>
    </source>
</evidence>
<keyword evidence="5 9" id="KW-0812">Transmembrane</keyword>
<comment type="caution">
    <text evidence="11">The sequence shown here is derived from an EMBL/GenBank/DDBJ whole genome shotgun (WGS) entry which is preliminary data.</text>
</comment>
<dbReference type="Gene3D" id="3.40.30.10">
    <property type="entry name" value="Glutaredoxin"/>
    <property type="match status" value="1"/>
</dbReference>
<keyword evidence="12" id="KW-1185">Reference proteome</keyword>